<comment type="caution">
    <text evidence="9">The sequence shown here is derived from an EMBL/GenBank/DDBJ whole genome shotgun (WGS) entry which is preliminary data.</text>
</comment>
<dbReference type="Pfam" id="PF07980">
    <property type="entry name" value="SusD_RagB"/>
    <property type="match status" value="1"/>
</dbReference>
<gene>
    <name evidence="9" type="ORF">DSM04_10997</name>
</gene>
<keyword evidence="4" id="KW-0472">Membrane</keyword>
<comment type="subcellular location">
    <subcellularLocation>
        <location evidence="1">Cell outer membrane</location>
    </subcellularLocation>
</comment>
<reference evidence="9 10" key="1">
    <citation type="submission" date="2018-07" db="EMBL/GenBank/DDBJ databases">
        <title>Leeuwenhoekiella genomics.</title>
        <authorList>
            <person name="Tahon G."/>
            <person name="Willems A."/>
        </authorList>
    </citation>
    <scope>NUCLEOTIDE SEQUENCE [LARGE SCALE GENOMIC DNA]</scope>
    <source>
        <strain evidence="9 10">R-50232</strain>
    </source>
</reference>
<evidence type="ECO:0000256" key="5">
    <source>
        <dbReference type="ARBA" id="ARBA00023237"/>
    </source>
</evidence>
<evidence type="ECO:0000256" key="6">
    <source>
        <dbReference type="SAM" id="MobiDB-lite"/>
    </source>
</evidence>
<keyword evidence="3" id="KW-0732">Signal</keyword>
<evidence type="ECO:0000313" key="10">
    <source>
        <dbReference type="Proteomes" id="UP000289821"/>
    </source>
</evidence>
<evidence type="ECO:0000256" key="2">
    <source>
        <dbReference type="ARBA" id="ARBA00006275"/>
    </source>
</evidence>
<dbReference type="RefSeq" id="WP_128762767.1">
    <property type="nucleotide sequence ID" value="NZ_QOVI01000009.1"/>
</dbReference>
<evidence type="ECO:0000256" key="3">
    <source>
        <dbReference type="ARBA" id="ARBA00022729"/>
    </source>
</evidence>
<dbReference type="Proteomes" id="UP000289821">
    <property type="component" value="Unassembled WGS sequence"/>
</dbReference>
<comment type="similarity">
    <text evidence="2">Belongs to the SusD family.</text>
</comment>
<evidence type="ECO:0000313" key="9">
    <source>
        <dbReference type="EMBL" id="RXG11771.1"/>
    </source>
</evidence>
<name>A0A4Q0NQ44_9FLAO</name>
<evidence type="ECO:0000256" key="1">
    <source>
        <dbReference type="ARBA" id="ARBA00004442"/>
    </source>
</evidence>
<dbReference type="SUPFAM" id="SSF48452">
    <property type="entry name" value="TPR-like"/>
    <property type="match status" value="1"/>
</dbReference>
<dbReference type="Gene3D" id="1.25.40.390">
    <property type="match status" value="1"/>
</dbReference>
<accession>A0A4Q0NQ44</accession>
<evidence type="ECO:0000256" key="4">
    <source>
        <dbReference type="ARBA" id="ARBA00023136"/>
    </source>
</evidence>
<dbReference type="InterPro" id="IPR011990">
    <property type="entry name" value="TPR-like_helical_dom_sf"/>
</dbReference>
<evidence type="ECO:0000259" key="7">
    <source>
        <dbReference type="Pfam" id="PF07980"/>
    </source>
</evidence>
<dbReference type="CDD" id="cd08977">
    <property type="entry name" value="SusD"/>
    <property type="match status" value="1"/>
</dbReference>
<dbReference type="PROSITE" id="PS51257">
    <property type="entry name" value="PROKAR_LIPOPROTEIN"/>
    <property type="match status" value="1"/>
</dbReference>
<proteinExistence type="inferred from homology"/>
<keyword evidence="5" id="KW-0998">Cell outer membrane</keyword>
<protein>
    <submittedName>
        <fullName evidence="9">Putative outer membrane starch-binding protein</fullName>
    </submittedName>
</protein>
<dbReference type="AlphaFoldDB" id="A0A4Q0NQ44"/>
<evidence type="ECO:0000259" key="8">
    <source>
        <dbReference type="Pfam" id="PF14322"/>
    </source>
</evidence>
<dbReference type="OrthoDB" id="630434at2"/>
<dbReference type="InterPro" id="IPR033985">
    <property type="entry name" value="SusD-like_N"/>
</dbReference>
<organism evidence="9 10">
    <name type="scientific">Leeuwenhoekiella aestuarii</name>
    <dbReference type="NCBI Taxonomy" id="2249426"/>
    <lineage>
        <taxon>Bacteria</taxon>
        <taxon>Pseudomonadati</taxon>
        <taxon>Bacteroidota</taxon>
        <taxon>Flavobacteriia</taxon>
        <taxon>Flavobacteriales</taxon>
        <taxon>Flavobacteriaceae</taxon>
        <taxon>Leeuwenhoekiella</taxon>
    </lineage>
</organism>
<dbReference type="Pfam" id="PF14322">
    <property type="entry name" value="SusD-like_3"/>
    <property type="match status" value="1"/>
</dbReference>
<dbReference type="GO" id="GO:0009279">
    <property type="term" value="C:cell outer membrane"/>
    <property type="evidence" value="ECO:0007669"/>
    <property type="project" value="UniProtKB-SubCell"/>
</dbReference>
<feature type="domain" description="SusD-like N-terminal" evidence="8">
    <location>
        <begin position="39"/>
        <end position="238"/>
    </location>
</feature>
<feature type="region of interest" description="Disordered" evidence="6">
    <location>
        <begin position="436"/>
        <end position="473"/>
    </location>
</feature>
<sequence>MKYKFFQKSVYALMLFISIGCTDELEIISEDDVSPEIALSNPTTIEGVVLGLYSQAQAADAFNGTPQTASEWQADNASFKGSFPTFRQIFTYSTQADNTSIDNIWFQNVDVIEACNFLINNLPPVELNDLPEETKNQFLGEARFMRALTMFNMSIYFGQPFNIGNGSSLSIPIILDDFNGDTTPFLIPRNTLNEVYDQIDTDLTFAINNLPDSYSANADTRGRATSGAATALLARLELYRENFTVAAQLATQVIESPVYTLATDYSFYNGLTSEDVFSIINIAIDSQNSNEGFGGLTNPTPEGRGDAPFSANLVAAYAEEEGDLRYSELTQTGVDAEGVTSVFTTKFDDGVTNADNAPIIRITEMYLIRAEANVRGGTTIGASPLSDINTLRDRASLDPVSVVDIDRVLIERRKELAFEGGHRRIDLLRNGRSLRRAGQDNVSDSNAGDDLTIFPIPTRERDLNPDLEQNPGY</sequence>
<feature type="domain" description="RagB/SusD" evidence="7">
    <location>
        <begin position="349"/>
        <end position="473"/>
    </location>
</feature>
<dbReference type="InterPro" id="IPR012944">
    <property type="entry name" value="SusD_RagB_dom"/>
</dbReference>
<keyword evidence="10" id="KW-1185">Reference proteome</keyword>
<dbReference type="EMBL" id="QOVI01000009">
    <property type="protein sequence ID" value="RXG11771.1"/>
    <property type="molecule type" value="Genomic_DNA"/>
</dbReference>